<gene>
    <name evidence="1" type="ORF">SDC9_161650</name>
</gene>
<protein>
    <submittedName>
        <fullName evidence="1">Uncharacterized protein</fullName>
    </submittedName>
</protein>
<accession>A0A645FQ07</accession>
<evidence type="ECO:0000313" key="1">
    <source>
        <dbReference type="EMBL" id="MPN14324.1"/>
    </source>
</evidence>
<name>A0A645FQ07_9ZZZZ</name>
<dbReference type="AlphaFoldDB" id="A0A645FQ07"/>
<comment type="caution">
    <text evidence="1">The sequence shown here is derived from an EMBL/GenBank/DDBJ whole genome shotgun (WGS) entry which is preliminary data.</text>
</comment>
<sequence length="116" mass="13408">MIQMAGTGWSSALPLKLLNDYWTPDNPNGKYPLMALSTTNTLDGLWRYRKGDYIVMQEISLAYRFKLKPLNNVNISFLAHNPFFIYRAAKDCIDPMSPSSDWTVWKSYALKFNVTF</sequence>
<organism evidence="1">
    <name type="scientific">bioreactor metagenome</name>
    <dbReference type="NCBI Taxonomy" id="1076179"/>
    <lineage>
        <taxon>unclassified sequences</taxon>
        <taxon>metagenomes</taxon>
        <taxon>ecological metagenomes</taxon>
    </lineage>
</organism>
<reference evidence="1" key="1">
    <citation type="submission" date="2019-08" db="EMBL/GenBank/DDBJ databases">
        <authorList>
            <person name="Kucharzyk K."/>
            <person name="Murdoch R.W."/>
            <person name="Higgins S."/>
            <person name="Loffler F."/>
        </authorList>
    </citation>
    <scope>NUCLEOTIDE SEQUENCE</scope>
</reference>
<proteinExistence type="predicted"/>
<dbReference type="EMBL" id="VSSQ01060925">
    <property type="protein sequence ID" value="MPN14324.1"/>
    <property type="molecule type" value="Genomic_DNA"/>
</dbReference>